<dbReference type="EMBL" id="JBJKFK010000116">
    <property type="protein sequence ID" value="KAL3319632.1"/>
    <property type="molecule type" value="Genomic_DNA"/>
</dbReference>
<keyword evidence="1" id="KW-0812">Transmembrane</keyword>
<feature type="transmembrane region" description="Helical" evidence="1">
    <location>
        <begin position="65"/>
        <end position="94"/>
    </location>
</feature>
<organism evidence="2 3">
    <name type="scientific">Cichlidogyrus casuarinus</name>
    <dbReference type="NCBI Taxonomy" id="1844966"/>
    <lineage>
        <taxon>Eukaryota</taxon>
        <taxon>Metazoa</taxon>
        <taxon>Spiralia</taxon>
        <taxon>Lophotrochozoa</taxon>
        <taxon>Platyhelminthes</taxon>
        <taxon>Monogenea</taxon>
        <taxon>Monopisthocotylea</taxon>
        <taxon>Dactylogyridea</taxon>
        <taxon>Ancyrocephalidae</taxon>
        <taxon>Cichlidogyrus</taxon>
    </lineage>
</organism>
<dbReference type="Proteomes" id="UP001626550">
    <property type="component" value="Unassembled WGS sequence"/>
</dbReference>
<sequence>MMLIFSRDFHINAREIQKRFQDVINVPTFKSYLESFLEPAACRRGDKDLPASLQLENHSLDLREIGLVFIIALIGLALVWIVCLASFGIAILLLDRSRKACLNFEMNGDYEGSITYWGASHLALRLEDSRRCITVP</sequence>
<name>A0ABD2QJU9_9PLAT</name>
<gene>
    <name evidence="2" type="ORF">Ciccas_001685</name>
</gene>
<evidence type="ECO:0000256" key="1">
    <source>
        <dbReference type="SAM" id="Phobius"/>
    </source>
</evidence>
<comment type="caution">
    <text evidence="2">The sequence shown here is derived from an EMBL/GenBank/DDBJ whole genome shotgun (WGS) entry which is preliminary data.</text>
</comment>
<keyword evidence="1" id="KW-1133">Transmembrane helix</keyword>
<accession>A0ABD2QJU9</accession>
<evidence type="ECO:0000313" key="2">
    <source>
        <dbReference type="EMBL" id="KAL3319632.1"/>
    </source>
</evidence>
<proteinExistence type="predicted"/>
<protein>
    <submittedName>
        <fullName evidence="2">Uncharacterized protein</fullName>
    </submittedName>
</protein>
<reference evidence="2 3" key="1">
    <citation type="submission" date="2024-11" db="EMBL/GenBank/DDBJ databases">
        <title>Adaptive evolution of stress response genes in parasites aligns with host niche diversity.</title>
        <authorList>
            <person name="Hahn C."/>
            <person name="Resl P."/>
        </authorList>
    </citation>
    <scope>NUCLEOTIDE SEQUENCE [LARGE SCALE GENOMIC DNA]</scope>
    <source>
        <strain evidence="2">EGGRZ-B1_66</strain>
        <tissue evidence="2">Body</tissue>
    </source>
</reference>
<keyword evidence="3" id="KW-1185">Reference proteome</keyword>
<feature type="non-terminal residue" evidence="2">
    <location>
        <position position="136"/>
    </location>
</feature>
<dbReference type="AlphaFoldDB" id="A0ABD2QJU9"/>
<evidence type="ECO:0000313" key="3">
    <source>
        <dbReference type="Proteomes" id="UP001626550"/>
    </source>
</evidence>
<keyword evidence="1" id="KW-0472">Membrane</keyword>